<reference evidence="3 4" key="1">
    <citation type="submission" date="2024-08" db="EMBL/GenBank/DDBJ databases">
        <authorList>
            <person name="Will J Nash"/>
            <person name="Angela Man"/>
            <person name="Seanna McTaggart"/>
            <person name="Kendall Baker"/>
            <person name="Tom Barker"/>
            <person name="Leah Catchpole"/>
            <person name="Alex Durrant"/>
            <person name="Karim Gharbi"/>
            <person name="Naomi Irish"/>
            <person name="Gemy Kaithakottil"/>
            <person name="Debby Ku"/>
            <person name="Aaliyah Providence"/>
            <person name="Felix Shaw"/>
            <person name="David Swarbreck"/>
            <person name="Chris Watkins"/>
            <person name="Ann M. McCartney"/>
            <person name="Giulio Formenti"/>
            <person name="Alice Mouton"/>
            <person name="Noel Vella"/>
            <person name="Bjorn M von Reumont"/>
            <person name="Adriana Vella"/>
            <person name="Wilfried Haerty"/>
        </authorList>
    </citation>
    <scope>NUCLEOTIDE SEQUENCE [LARGE SCALE GENOMIC DNA]</scope>
</reference>
<dbReference type="EMBL" id="CAXAJV020001301">
    <property type="protein sequence ID" value="CAL7951874.1"/>
    <property type="molecule type" value="Genomic_DNA"/>
</dbReference>
<evidence type="ECO:0000313" key="4">
    <source>
        <dbReference type="Proteomes" id="UP001642520"/>
    </source>
</evidence>
<evidence type="ECO:0000256" key="2">
    <source>
        <dbReference type="SAM" id="Phobius"/>
    </source>
</evidence>
<evidence type="ECO:0000313" key="3">
    <source>
        <dbReference type="EMBL" id="CAL7951874.1"/>
    </source>
</evidence>
<keyword evidence="2" id="KW-1133">Transmembrane helix</keyword>
<feature type="compositionally biased region" description="Polar residues" evidence="1">
    <location>
        <begin position="409"/>
        <end position="422"/>
    </location>
</feature>
<feature type="compositionally biased region" description="Polar residues" evidence="1">
    <location>
        <begin position="333"/>
        <end position="352"/>
    </location>
</feature>
<name>A0ABP1PF78_XYLVO</name>
<sequence length="612" mass="70450">MLETGRRTAISTSQLGLYSDHGDRYYKSRYNSITKKFVIGVMVVVAVVLVGIFLYDFTSAASLNSKLNQETKHMYILQNSLKKPSNLTKKLPDPTVPPAANETSSISIQDRSDNENYGNLPPYDEIGVRKAADAELRSQNLDNFKLRKRVLKSVENNVDEAAEGKQLFDNHAVVYRVRQRYKYPDSNEDDSSEENRPTPFHWELKTPQPTAFKRPRYPQLSQYRYPHASRNIQDIIKYLTNDADLPNRGIKFTGVYVNPKKYDMFPEIGEMMSNSDRSDEDASSYALNEDPFYQYKPKHPADVNLLAMSNFRFSPTGLNRYNNEPYGRPSNYYKPTSVESQYENPTSYSNTYSKKRKPQPFSVMLDIYPITDVVDQSKKATRPKQVPLDSDYELRRPVQYNRGPKFYSPLQQPLTGMSSQAASDEEERQQMIFHLNLYPRKKNKMSRHDIIHRSESIGPEERQQFVQKVWTPLETIAKHLAVERSKFTDDEESNAAATRYQETVLDNKDEAKRLEQTVNRSSHRDNLDETVTVPPNHKSSIDDDYASTEKYDFDAQKIVATTTTTESECEDCNTTVISTEMKVNETENIDNSKDIDTIEGFKRFSDSVSKTG</sequence>
<comment type="caution">
    <text evidence="3">The sequence shown here is derived from an EMBL/GenBank/DDBJ whole genome shotgun (WGS) entry which is preliminary data.</text>
</comment>
<feature type="transmembrane region" description="Helical" evidence="2">
    <location>
        <begin position="37"/>
        <end position="55"/>
    </location>
</feature>
<accession>A0ABP1PF78</accession>
<feature type="region of interest" description="Disordered" evidence="1">
    <location>
        <begin position="402"/>
        <end position="425"/>
    </location>
</feature>
<feature type="region of interest" description="Disordered" evidence="1">
    <location>
        <begin position="184"/>
        <end position="217"/>
    </location>
</feature>
<proteinExistence type="predicted"/>
<feature type="region of interest" description="Disordered" evidence="1">
    <location>
        <begin position="86"/>
        <end position="122"/>
    </location>
</feature>
<organism evidence="3 4">
    <name type="scientific">Xylocopa violacea</name>
    <name type="common">Violet carpenter bee</name>
    <name type="synonym">Apis violacea</name>
    <dbReference type="NCBI Taxonomy" id="135666"/>
    <lineage>
        <taxon>Eukaryota</taxon>
        <taxon>Metazoa</taxon>
        <taxon>Ecdysozoa</taxon>
        <taxon>Arthropoda</taxon>
        <taxon>Hexapoda</taxon>
        <taxon>Insecta</taxon>
        <taxon>Pterygota</taxon>
        <taxon>Neoptera</taxon>
        <taxon>Endopterygota</taxon>
        <taxon>Hymenoptera</taxon>
        <taxon>Apocrita</taxon>
        <taxon>Aculeata</taxon>
        <taxon>Apoidea</taxon>
        <taxon>Anthophila</taxon>
        <taxon>Apidae</taxon>
        <taxon>Xylocopa</taxon>
        <taxon>Xylocopa</taxon>
    </lineage>
</organism>
<gene>
    <name evidence="3" type="ORF">XYLVIOL_LOCUS10749</name>
</gene>
<protein>
    <submittedName>
        <fullName evidence="3">Uncharacterized protein</fullName>
    </submittedName>
</protein>
<keyword evidence="2" id="KW-0472">Membrane</keyword>
<keyword evidence="4" id="KW-1185">Reference proteome</keyword>
<keyword evidence="2" id="KW-0812">Transmembrane</keyword>
<dbReference type="Proteomes" id="UP001642520">
    <property type="component" value="Unassembled WGS sequence"/>
</dbReference>
<feature type="region of interest" description="Disordered" evidence="1">
    <location>
        <begin position="322"/>
        <end position="355"/>
    </location>
</feature>
<evidence type="ECO:0000256" key="1">
    <source>
        <dbReference type="SAM" id="MobiDB-lite"/>
    </source>
</evidence>